<dbReference type="InterPro" id="IPR015424">
    <property type="entry name" value="PyrdxlP-dep_Trfase"/>
</dbReference>
<evidence type="ECO:0000259" key="8">
    <source>
        <dbReference type="Pfam" id="PF00155"/>
    </source>
</evidence>
<evidence type="ECO:0000313" key="9">
    <source>
        <dbReference type="Proteomes" id="UP000887566"/>
    </source>
</evidence>
<feature type="compositionally biased region" description="Polar residues" evidence="7">
    <location>
        <begin position="38"/>
        <end position="49"/>
    </location>
</feature>
<dbReference type="PANTHER" id="PTHR13693:SF54">
    <property type="entry name" value="SERINE PALMITOYLTRANSFERASE 3"/>
    <property type="match status" value="1"/>
</dbReference>
<organism evidence="9 10">
    <name type="scientific">Plectus sambesii</name>
    <dbReference type="NCBI Taxonomy" id="2011161"/>
    <lineage>
        <taxon>Eukaryota</taxon>
        <taxon>Metazoa</taxon>
        <taxon>Ecdysozoa</taxon>
        <taxon>Nematoda</taxon>
        <taxon>Chromadorea</taxon>
        <taxon>Plectida</taxon>
        <taxon>Plectina</taxon>
        <taxon>Plectoidea</taxon>
        <taxon>Plectidae</taxon>
        <taxon>Plectus</taxon>
    </lineage>
</organism>
<feature type="compositionally biased region" description="Polar residues" evidence="7">
    <location>
        <begin position="1"/>
        <end position="10"/>
    </location>
</feature>
<dbReference type="Gene3D" id="3.90.1150.10">
    <property type="entry name" value="Aspartate Aminotransferase, domain 1"/>
    <property type="match status" value="1"/>
</dbReference>
<dbReference type="PROSITE" id="PS00599">
    <property type="entry name" value="AA_TRANSFER_CLASS_2"/>
    <property type="match status" value="1"/>
</dbReference>
<evidence type="ECO:0000256" key="6">
    <source>
        <dbReference type="RuleBase" id="RU003693"/>
    </source>
</evidence>
<dbReference type="AlphaFoldDB" id="A0A914XF82"/>
<protein>
    <submittedName>
        <fullName evidence="10">Aminotransferase class I/classII domain-containing protein</fullName>
    </submittedName>
</protein>
<dbReference type="GO" id="GO:0016020">
    <property type="term" value="C:membrane"/>
    <property type="evidence" value="ECO:0007669"/>
    <property type="project" value="GOC"/>
</dbReference>
<comment type="cofactor">
    <cofactor evidence="1 6">
        <name>pyridoxal 5'-phosphate</name>
        <dbReference type="ChEBI" id="CHEBI:597326"/>
    </cofactor>
</comment>
<proteinExistence type="inferred from homology"/>
<dbReference type="InterPro" id="IPR004839">
    <property type="entry name" value="Aminotransferase_I/II_large"/>
</dbReference>
<dbReference type="Gene3D" id="3.40.640.10">
    <property type="entry name" value="Type I PLP-dependent aspartate aminotransferase-like (Major domain)"/>
    <property type="match status" value="1"/>
</dbReference>
<keyword evidence="5" id="KW-0012">Acyltransferase</keyword>
<keyword evidence="9" id="KW-1185">Reference proteome</keyword>
<accession>A0A914XF82</accession>
<dbReference type="Pfam" id="PF00155">
    <property type="entry name" value="Aminotran_1_2"/>
    <property type="match status" value="1"/>
</dbReference>
<dbReference type="InterPro" id="IPR015422">
    <property type="entry name" value="PyrdxlP-dep_Trfase_small"/>
</dbReference>
<dbReference type="SUPFAM" id="SSF53383">
    <property type="entry name" value="PLP-dependent transferases"/>
    <property type="match status" value="1"/>
</dbReference>
<dbReference type="GO" id="GO:0017059">
    <property type="term" value="C:serine palmitoyltransferase complex"/>
    <property type="evidence" value="ECO:0007669"/>
    <property type="project" value="TreeGrafter"/>
</dbReference>
<name>A0A914XF82_9BILA</name>
<feature type="compositionally biased region" description="Basic and acidic residues" evidence="7">
    <location>
        <begin position="28"/>
        <end position="37"/>
    </location>
</feature>
<dbReference type="GO" id="GO:0004758">
    <property type="term" value="F:serine C-palmitoyltransferase activity"/>
    <property type="evidence" value="ECO:0007669"/>
    <property type="project" value="TreeGrafter"/>
</dbReference>
<comment type="similarity">
    <text evidence="2 6">Belongs to the class-II pyridoxal-phosphate-dependent aminotransferase family.</text>
</comment>
<dbReference type="CDD" id="cd06454">
    <property type="entry name" value="KBL_like"/>
    <property type="match status" value="1"/>
</dbReference>
<evidence type="ECO:0000313" key="10">
    <source>
        <dbReference type="WBParaSite" id="PSAMB.scaffold79size86887.g1429.t1"/>
    </source>
</evidence>
<dbReference type="GO" id="GO:0046512">
    <property type="term" value="P:sphingosine biosynthetic process"/>
    <property type="evidence" value="ECO:0007669"/>
    <property type="project" value="TreeGrafter"/>
</dbReference>
<sequence>MPAISTTSLESAHHRFESSSTASDDHDDSPIELHDVSHSSSPNRTPSESRSSEDSDGFVEIAEPKKEAHVGVDSWAQNNGSMNGKVWSRGDASASSRLCEKSSYKVEEYPDAPWYTSVLVCFSYAVMIILSKFADWLRKKGYFKVPKAQEHYRQKDFAPLKGGFESLYLDNLYRIACDVMNRPLASVPGAIMTLRDRTTYNHGWQFVYTGTTSEVLNMGSYNYLGFSSNSGPCADAAAKAITADGLATCATRHEFGMTKIQHNLEKYVAEYLGTESALCFPMGFGTNSMNIPCLVEKGCLILSDELNHASLVLGCRMSGASIKVFKHNNAKDLERQIRNAIVAGQPKSGKPYKKIMIIVEGIYSMEGTIVHLPDIIAVKKKYGAYLFLDEAHSVGALGPSGKGVVEYWGCDPADVDIMMGTLTKSFAAAGGYIAGRKRTIEHIRAKSQGCCYGTTMSAPVIAQVSSSMQIMLGHDGTDEGSIRTQRLARNTRYFRQRLRNMGFLIYGHDDSPVIPLMTFFVTKVVCFGRETLKRNLGVVSVGAPATPLTKSRARFCISASHTKEQLDKALEIVSEIGDVTRTKYGRVNNTEIVAY</sequence>
<dbReference type="PANTHER" id="PTHR13693">
    <property type="entry name" value="CLASS II AMINOTRANSFERASE/8-AMINO-7-OXONONANOATE SYNTHASE"/>
    <property type="match status" value="1"/>
</dbReference>
<reference evidence="10" key="1">
    <citation type="submission" date="2022-11" db="UniProtKB">
        <authorList>
            <consortium name="WormBaseParasite"/>
        </authorList>
    </citation>
    <scope>IDENTIFICATION</scope>
</reference>
<evidence type="ECO:0000256" key="3">
    <source>
        <dbReference type="ARBA" id="ARBA00022679"/>
    </source>
</evidence>
<keyword evidence="3" id="KW-0808">Transferase</keyword>
<evidence type="ECO:0000256" key="1">
    <source>
        <dbReference type="ARBA" id="ARBA00001933"/>
    </source>
</evidence>
<dbReference type="WBParaSite" id="PSAMB.scaffold79size86887.g1429.t1">
    <property type="protein sequence ID" value="PSAMB.scaffold79size86887.g1429.t1"/>
    <property type="gene ID" value="PSAMB.scaffold79size86887.g1429"/>
</dbReference>
<dbReference type="GO" id="GO:0046513">
    <property type="term" value="P:ceramide biosynthetic process"/>
    <property type="evidence" value="ECO:0007669"/>
    <property type="project" value="TreeGrafter"/>
</dbReference>
<feature type="region of interest" description="Disordered" evidence="7">
    <location>
        <begin position="1"/>
        <end position="57"/>
    </location>
</feature>
<feature type="domain" description="Aminotransferase class I/classII large" evidence="8">
    <location>
        <begin position="214"/>
        <end position="571"/>
    </location>
</feature>
<dbReference type="InterPro" id="IPR050087">
    <property type="entry name" value="AON_synthase_class-II"/>
</dbReference>
<dbReference type="Proteomes" id="UP000887566">
    <property type="component" value="Unplaced"/>
</dbReference>
<dbReference type="InterPro" id="IPR001917">
    <property type="entry name" value="Aminotrans_II_pyridoxalP_BS"/>
</dbReference>
<keyword evidence="4 6" id="KW-0663">Pyridoxal phosphate</keyword>
<evidence type="ECO:0000256" key="4">
    <source>
        <dbReference type="ARBA" id="ARBA00022898"/>
    </source>
</evidence>
<dbReference type="InterPro" id="IPR015421">
    <property type="entry name" value="PyrdxlP-dep_Trfase_major"/>
</dbReference>
<evidence type="ECO:0000256" key="5">
    <source>
        <dbReference type="ARBA" id="ARBA00023315"/>
    </source>
</evidence>
<evidence type="ECO:0000256" key="7">
    <source>
        <dbReference type="SAM" id="MobiDB-lite"/>
    </source>
</evidence>
<dbReference type="GO" id="GO:0030170">
    <property type="term" value="F:pyridoxal phosphate binding"/>
    <property type="evidence" value="ECO:0007669"/>
    <property type="project" value="InterPro"/>
</dbReference>
<evidence type="ECO:0000256" key="2">
    <source>
        <dbReference type="ARBA" id="ARBA00008392"/>
    </source>
</evidence>